<comment type="subcellular location">
    <subcellularLocation>
        <location evidence="1">Cell membrane</location>
        <topology evidence="1">Multi-pass membrane protein</topology>
    </subcellularLocation>
</comment>
<dbReference type="RefSeq" id="WP_169284231.1">
    <property type="nucleotide sequence ID" value="NZ_CP051680.1"/>
</dbReference>
<organism evidence="7 8">
    <name type="scientific">Cohnella herbarum</name>
    <dbReference type="NCBI Taxonomy" id="2728023"/>
    <lineage>
        <taxon>Bacteria</taxon>
        <taxon>Bacillati</taxon>
        <taxon>Bacillota</taxon>
        <taxon>Bacilli</taxon>
        <taxon>Bacillales</taxon>
        <taxon>Paenibacillaceae</taxon>
        <taxon>Cohnella</taxon>
    </lineage>
</organism>
<accession>A0A7Z2VRS7</accession>
<feature type="transmembrane region" description="Helical" evidence="6">
    <location>
        <begin position="6"/>
        <end position="26"/>
    </location>
</feature>
<keyword evidence="3 6" id="KW-0812">Transmembrane</keyword>
<dbReference type="EMBL" id="CP051680">
    <property type="protein sequence ID" value="QJD87989.1"/>
    <property type="molecule type" value="Genomic_DNA"/>
</dbReference>
<evidence type="ECO:0000256" key="5">
    <source>
        <dbReference type="ARBA" id="ARBA00023136"/>
    </source>
</evidence>
<keyword evidence="5 6" id="KW-0472">Membrane</keyword>
<protein>
    <submittedName>
        <fullName evidence="7">LysE family transporter</fullName>
    </submittedName>
</protein>
<evidence type="ECO:0000313" key="8">
    <source>
        <dbReference type="Proteomes" id="UP000502248"/>
    </source>
</evidence>
<dbReference type="GO" id="GO:0005886">
    <property type="term" value="C:plasma membrane"/>
    <property type="evidence" value="ECO:0007669"/>
    <property type="project" value="UniProtKB-SubCell"/>
</dbReference>
<dbReference type="PANTHER" id="PTHR30086">
    <property type="entry name" value="ARGININE EXPORTER PROTEIN ARGO"/>
    <property type="match status" value="1"/>
</dbReference>
<evidence type="ECO:0000256" key="6">
    <source>
        <dbReference type="SAM" id="Phobius"/>
    </source>
</evidence>
<dbReference type="Pfam" id="PF01810">
    <property type="entry name" value="LysE"/>
    <property type="match status" value="1"/>
</dbReference>
<feature type="transmembrane region" description="Helical" evidence="6">
    <location>
        <begin position="38"/>
        <end position="59"/>
    </location>
</feature>
<reference evidence="7 8" key="1">
    <citation type="submission" date="2020-04" db="EMBL/GenBank/DDBJ databases">
        <title>Genome sequencing of novel species.</title>
        <authorList>
            <person name="Heo J."/>
            <person name="Kim S.-J."/>
            <person name="Kim J.-S."/>
            <person name="Hong S.-B."/>
            <person name="Kwon S.-W."/>
        </authorList>
    </citation>
    <scope>NUCLEOTIDE SEQUENCE [LARGE SCALE GENOMIC DNA]</scope>
    <source>
        <strain evidence="7 8">MFER-1</strain>
    </source>
</reference>
<evidence type="ECO:0000313" key="7">
    <source>
        <dbReference type="EMBL" id="QJD87989.1"/>
    </source>
</evidence>
<feature type="transmembrane region" description="Helical" evidence="6">
    <location>
        <begin position="143"/>
        <end position="167"/>
    </location>
</feature>
<dbReference type="Proteomes" id="UP000502248">
    <property type="component" value="Chromosome"/>
</dbReference>
<keyword evidence="2" id="KW-1003">Cell membrane</keyword>
<proteinExistence type="predicted"/>
<dbReference type="InterPro" id="IPR001123">
    <property type="entry name" value="LeuE-type"/>
</dbReference>
<evidence type="ECO:0000256" key="1">
    <source>
        <dbReference type="ARBA" id="ARBA00004651"/>
    </source>
</evidence>
<feature type="transmembrane region" description="Helical" evidence="6">
    <location>
        <begin position="71"/>
        <end position="89"/>
    </location>
</feature>
<sequence>MSAIVKGLIIGVSIAAPVGPIGLLCIRKTLNQGRLFGLVSGLGAATADACYGLIAALGLTMVTNFVSDQAIALNLIGALFLFYLAYSTAKAPVTTVETVKLPGRRYWPTYATTFMLTMTNPITIVSFAGIFSGMNLSEGSSASLWLVLGVFLGSAAWWVILCLVVGLIKRTITPHALKWINYGSAMVLAIFAFISLYHFGVGIG</sequence>
<evidence type="ECO:0000256" key="4">
    <source>
        <dbReference type="ARBA" id="ARBA00022989"/>
    </source>
</evidence>
<evidence type="ECO:0000256" key="2">
    <source>
        <dbReference type="ARBA" id="ARBA00022475"/>
    </source>
</evidence>
<feature type="transmembrane region" description="Helical" evidence="6">
    <location>
        <begin position="179"/>
        <end position="199"/>
    </location>
</feature>
<dbReference type="PANTHER" id="PTHR30086:SF20">
    <property type="entry name" value="ARGININE EXPORTER PROTEIN ARGO-RELATED"/>
    <property type="match status" value="1"/>
</dbReference>
<name>A0A7Z2VRS7_9BACL</name>
<dbReference type="AlphaFoldDB" id="A0A7Z2VRS7"/>
<dbReference type="KEGG" id="cheb:HH215_05195"/>
<keyword evidence="8" id="KW-1185">Reference proteome</keyword>
<gene>
    <name evidence="7" type="ORF">HH215_05195</name>
</gene>
<evidence type="ECO:0000256" key="3">
    <source>
        <dbReference type="ARBA" id="ARBA00022692"/>
    </source>
</evidence>
<keyword evidence="4 6" id="KW-1133">Transmembrane helix</keyword>
<dbReference type="GO" id="GO:0015171">
    <property type="term" value="F:amino acid transmembrane transporter activity"/>
    <property type="evidence" value="ECO:0007669"/>
    <property type="project" value="TreeGrafter"/>
</dbReference>
<feature type="transmembrane region" description="Helical" evidence="6">
    <location>
        <begin position="110"/>
        <end position="131"/>
    </location>
</feature>